<reference evidence="1" key="1">
    <citation type="submission" date="2019-10" db="EMBL/GenBank/DDBJ databases">
        <authorList>
            <person name="Nor Muhammad N."/>
        </authorList>
    </citation>
    <scope>NUCLEOTIDE SEQUENCE</scope>
</reference>
<dbReference type="EMBL" id="LR727891">
    <property type="protein sequence ID" value="VWO99777.1"/>
    <property type="molecule type" value="Genomic_DNA"/>
</dbReference>
<dbReference type="AlphaFoldDB" id="A0A5K1K1H5"/>
<accession>A0A5K1K1H5</accession>
<protein>
    <submittedName>
        <fullName evidence="1">Dynamin-A</fullName>
    </submittedName>
</protein>
<proteinExistence type="predicted"/>
<gene>
    <name evidence="1" type="primary">G4N7U4</name>
</gene>
<organism evidence="1">
    <name type="scientific">Ganoderma boninense</name>
    <dbReference type="NCBI Taxonomy" id="34458"/>
    <lineage>
        <taxon>Eukaryota</taxon>
        <taxon>Fungi</taxon>
        <taxon>Dikarya</taxon>
        <taxon>Basidiomycota</taxon>
        <taxon>Agaricomycotina</taxon>
        <taxon>Agaricomycetes</taxon>
        <taxon>Polyporales</taxon>
        <taxon>Polyporaceae</taxon>
        <taxon>Ganoderma</taxon>
    </lineage>
</organism>
<name>A0A5K1K1H5_9APHY</name>
<evidence type="ECO:0000313" key="1">
    <source>
        <dbReference type="EMBL" id="VWO99777.1"/>
    </source>
</evidence>
<sequence>MLPTQPSAAGLLAFRLSPDNFKAYIAQSRKCPLGYRVQSDADIDSAKSQSVIVRGFDPHAVAAIKAANDGPGTVLQATYHLGKEMLTVIWQVEGILHIPSEHWRLALKTRLCGVYDSLTGTLYEVKVQAKPVELLLISQAALPRYLAQHEYMRDWKRLEPAPPPPGNSLDPLAQAQATWHLLSPVQDEHWPRYSAHRRNAEWDLALMRQRESLSLTVPPFLDKIKDGVETVLKRTSLSADEQAVVADGILPQALEVWDDGSDGVYVCPSFTFPVTICVLTFLQTSYMHRGASWMRHPTPARRRNGPPSTLDVFVHYPSPCNVRILYRLHDPAPTPSPESQTFRIRSRNTHPQHGVDGWRLLFEMDISQVPKRTRRGGKDVERRTWGLTSADALGVHDALFGTAEAADSVGAKVSVLDAMLLVLAAVGFHMELRKAGADEGARVWDEDRFAYWEGPNWKLGKLEWIGGNLRTVCGAPLRGDKLAKEEVVEDDSD</sequence>